<dbReference type="AlphaFoldDB" id="A0A0G4EMX0"/>
<dbReference type="PROSITE" id="PS51253">
    <property type="entry name" value="HTH_CENPB"/>
    <property type="match status" value="1"/>
</dbReference>
<feature type="region of interest" description="Disordered" evidence="2">
    <location>
        <begin position="126"/>
        <end position="196"/>
    </location>
</feature>
<gene>
    <name evidence="4" type="ORF">Vbra_5218</name>
</gene>
<protein>
    <recommendedName>
        <fullName evidence="3">HTH CENPB-type domain-containing protein</fullName>
    </recommendedName>
</protein>
<feature type="region of interest" description="Disordered" evidence="2">
    <location>
        <begin position="725"/>
        <end position="747"/>
    </location>
</feature>
<dbReference type="Proteomes" id="UP000041254">
    <property type="component" value="Unassembled WGS sequence"/>
</dbReference>
<evidence type="ECO:0000313" key="4">
    <source>
        <dbReference type="EMBL" id="CEL98330.1"/>
    </source>
</evidence>
<feature type="compositionally biased region" description="Polar residues" evidence="2">
    <location>
        <begin position="614"/>
        <end position="623"/>
    </location>
</feature>
<dbReference type="EMBL" id="CDMY01000268">
    <property type="protein sequence ID" value="CEL98330.1"/>
    <property type="molecule type" value="Genomic_DNA"/>
</dbReference>
<dbReference type="InterPro" id="IPR009057">
    <property type="entry name" value="Homeodomain-like_sf"/>
</dbReference>
<feature type="region of interest" description="Disordered" evidence="2">
    <location>
        <begin position="538"/>
        <end position="689"/>
    </location>
</feature>
<feature type="compositionally biased region" description="Polar residues" evidence="2">
    <location>
        <begin position="265"/>
        <end position="274"/>
    </location>
</feature>
<dbReference type="GO" id="GO:0003677">
    <property type="term" value="F:DNA binding"/>
    <property type="evidence" value="ECO:0007669"/>
    <property type="project" value="UniProtKB-KW"/>
</dbReference>
<organism evidence="4 5">
    <name type="scientific">Vitrella brassicaformis (strain CCMP3155)</name>
    <dbReference type="NCBI Taxonomy" id="1169540"/>
    <lineage>
        <taxon>Eukaryota</taxon>
        <taxon>Sar</taxon>
        <taxon>Alveolata</taxon>
        <taxon>Colpodellida</taxon>
        <taxon>Vitrellaceae</taxon>
        <taxon>Vitrella</taxon>
    </lineage>
</organism>
<sequence length="1139" mass="124130">MEEHQEEQEAPLLPGAEAAHLLTLQEHATVVAQSLHADGQIDGHDPPQPSVHHFSLQPADEWPFSHPPALPLSPPFLPPAEHPHLSSNMTPRSYALVPFFSSDEQQPSGASEALCDFDHVTDGTAQMQAAADQQGAPAQEAPPSGGQPLAYSWSEDNSVQRAAPAISDSLHPDGRTDGLGLPQPSGHHLSPPVEAHPSAVQWPFGHPAALPPFIPHNHLEPFPPAGYQDPSLPMPLPAHSSDSHFQLPLIDPLMAGAPGGLPLSTEGSLRQRASSLPPPRTHKAAPEVTLAEREALLADFERRKEQGEELTMRAFAVEKGITLSQFKHWYYRSKGGAHHEAADKTKKRTRKSPYQPIEDEIRQWLVGHDDPTSISVEHMRRTALEIAQRLGISGFKASDRWISDVKKRYKQTVASTDQTSPAAAADAAAASAVPPPSIYTNGMTGDQDCDAFPQEGTHRLRGADASKYTQGALNQTDQRHVFLFSQSTESVAAPPSSREGLSDQQGQVADESAAVRMADGFIGRRHNDWVTHRRLSVQNPPAADGDRRLHQQSQYSRQEAHVPAAAAVASTHPHFPVQPPHSHPLPRPLTHPLEAAPAAAAASREADGFIGPTTDLSRQTTTCPPDDDAAVSDRPLDEQSQHSGQKTMSIFQSGSRLTNERPPNKIQKAPTRSHREGPPSVVLSRSSAKSVLTMTADDRLSDIPEDDDGDAINVSDDASSYVTALSSRSTTDGDDRSPDRQVVTGSSLTSTECAALRPVLALGMLDECELTLLYRASRDGAEYGDLLRCVGDAQQLVFVIRKDKYVFGAFISANILVPDHPRGMNRYLCDGWDFSLAGHFPRPTKVGEGLAGQMWGDRLPVGGAKLWIGAIGGWLELGCEGGVAADMRSCRHIISSHRVLEGYVGVRDEYGRALFGGSEEFMADEVEVIRVDGRSLLSLKVIEGANFDPLHSAALYRFLGLTTGNTLKLIYRASRDGPLYADLLRCVGDANSLVFVVSKDKYVFGVFISEVIRLPDYNDYGCDVWHFSLAGHFHKPTKIEEGKGRVWVAGRGGTLFRAKLVISGNGWLELGSEDGSAADMRSCRQWIHSWDVPQGYVGVRDEGGRALFGGSRELSWLMKWKCSLWFEREREVRLTEDCI</sequence>
<feature type="compositionally biased region" description="Polar residues" evidence="2">
    <location>
        <begin position="641"/>
        <end position="657"/>
    </location>
</feature>
<keyword evidence="5" id="KW-1185">Reference proteome</keyword>
<feature type="compositionally biased region" description="Low complexity" evidence="2">
    <location>
        <begin position="126"/>
        <end position="148"/>
    </location>
</feature>
<evidence type="ECO:0000313" key="5">
    <source>
        <dbReference type="Proteomes" id="UP000041254"/>
    </source>
</evidence>
<evidence type="ECO:0000256" key="1">
    <source>
        <dbReference type="ARBA" id="ARBA00023125"/>
    </source>
</evidence>
<evidence type="ECO:0000259" key="3">
    <source>
        <dbReference type="PROSITE" id="PS51253"/>
    </source>
</evidence>
<dbReference type="VEuPathDB" id="CryptoDB:Vbra_5218"/>
<dbReference type="PhylomeDB" id="A0A0G4EMX0"/>
<accession>A0A0G4EMX0</accession>
<name>A0A0G4EMX0_VITBC</name>
<dbReference type="InterPro" id="IPR006571">
    <property type="entry name" value="TLDc_dom"/>
</dbReference>
<feature type="compositionally biased region" description="Pro residues" evidence="2">
    <location>
        <begin position="576"/>
        <end position="589"/>
    </location>
</feature>
<proteinExistence type="predicted"/>
<dbReference type="InParanoid" id="A0A0G4EMX0"/>
<dbReference type="Pfam" id="PF07534">
    <property type="entry name" value="TLD"/>
    <property type="match status" value="2"/>
</dbReference>
<feature type="region of interest" description="Disordered" evidence="2">
    <location>
        <begin position="487"/>
        <end position="506"/>
    </location>
</feature>
<evidence type="ECO:0000256" key="2">
    <source>
        <dbReference type="SAM" id="MobiDB-lite"/>
    </source>
</evidence>
<feature type="domain" description="HTH CENPB-type" evidence="3">
    <location>
        <begin position="345"/>
        <end position="415"/>
    </location>
</feature>
<feature type="region of interest" description="Disordered" evidence="2">
    <location>
        <begin position="258"/>
        <end position="286"/>
    </location>
</feature>
<dbReference type="SUPFAM" id="SSF46689">
    <property type="entry name" value="Homeodomain-like"/>
    <property type="match status" value="1"/>
</dbReference>
<reference evidence="4 5" key="1">
    <citation type="submission" date="2014-11" db="EMBL/GenBank/DDBJ databases">
        <authorList>
            <person name="Zhu J."/>
            <person name="Qi W."/>
            <person name="Song R."/>
        </authorList>
    </citation>
    <scope>NUCLEOTIDE SEQUENCE [LARGE SCALE GENOMIC DNA]</scope>
</reference>
<feature type="region of interest" description="Disordered" evidence="2">
    <location>
        <begin position="38"/>
        <end position="67"/>
    </location>
</feature>
<keyword evidence="1" id="KW-0238">DNA-binding</keyword>
<dbReference type="InterPro" id="IPR006600">
    <property type="entry name" value="HTH_CenpB_DNA-bd_dom"/>
</dbReference>